<accession>A0A1Y1XYB6</accession>
<dbReference type="AlphaFoldDB" id="A0A1Y1XYB6"/>
<evidence type="ECO:0000256" key="5">
    <source>
        <dbReference type="SAM" id="MobiDB-lite"/>
    </source>
</evidence>
<name>A0A1Y1XYB6_9FUNG</name>
<keyword evidence="3" id="KW-0539">Nucleus</keyword>
<evidence type="ECO:0000256" key="2">
    <source>
        <dbReference type="ARBA" id="ARBA00022473"/>
    </source>
</evidence>
<feature type="region of interest" description="Disordered" evidence="5">
    <location>
        <begin position="109"/>
        <end position="133"/>
    </location>
</feature>
<feature type="compositionally biased region" description="Polar residues" evidence="5">
    <location>
        <begin position="25"/>
        <end position="34"/>
    </location>
</feature>
<dbReference type="OrthoDB" id="534063at2759"/>
<dbReference type="PANTHER" id="PTHR12972">
    <property type="entry name" value="DOWNSTREAM NEIGHBOR OF SON"/>
    <property type="match status" value="1"/>
</dbReference>
<dbReference type="PANTHER" id="PTHR12972:SF0">
    <property type="entry name" value="PROTEIN DOWNSTREAM NEIGHBOR OF SON"/>
    <property type="match status" value="1"/>
</dbReference>
<protein>
    <submittedName>
        <fullName evidence="6">Uncharacterized protein</fullName>
    </submittedName>
</protein>
<dbReference type="GO" id="GO:0005634">
    <property type="term" value="C:nucleus"/>
    <property type="evidence" value="ECO:0007669"/>
    <property type="project" value="UniProtKB-SubCell"/>
</dbReference>
<evidence type="ECO:0000313" key="7">
    <source>
        <dbReference type="Proteomes" id="UP000193498"/>
    </source>
</evidence>
<dbReference type="EMBL" id="MCFE01000370">
    <property type="protein sequence ID" value="ORX90645.1"/>
    <property type="molecule type" value="Genomic_DNA"/>
</dbReference>
<dbReference type="InParanoid" id="A0A1Y1XYB6"/>
<comment type="similarity">
    <text evidence="4">Belongs to the DONSON family.</text>
</comment>
<dbReference type="InterPro" id="IPR024861">
    <property type="entry name" value="Donson"/>
</dbReference>
<organism evidence="6 7">
    <name type="scientific">Basidiobolus meristosporus CBS 931.73</name>
    <dbReference type="NCBI Taxonomy" id="1314790"/>
    <lineage>
        <taxon>Eukaryota</taxon>
        <taxon>Fungi</taxon>
        <taxon>Fungi incertae sedis</taxon>
        <taxon>Zoopagomycota</taxon>
        <taxon>Entomophthoromycotina</taxon>
        <taxon>Basidiobolomycetes</taxon>
        <taxon>Basidiobolales</taxon>
        <taxon>Basidiobolaceae</taxon>
        <taxon>Basidiobolus</taxon>
    </lineage>
</organism>
<evidence type="ECO:0000256" key="3">
    <source>
        <dbReference type="ARBA" id="ARBA00023242"/>
    </source>
</evidence>
<evidence type="ECO:0000313" key="6">
    <source>
        <dbReference type="EMBL" id="ORX90645.1"/>
    </source>
</evidence>
<reference evidence="6 7" key="1">
    <citation type="submission" date="2016-07" db="EMBL/GenBank/DDBJ databases">
        <title>Pervasive Adenine N6-methylation of Active Genes in Fungi.</title>
        <authorList>
            <consortium name="DOE Joint Genome Institute"/>
            <person name="Mondo S.J."/>
            <person name="Dannebaum R.O."/>
            <person name="Kuo R.C."/>
            <person name="Labutti K."/>
            <person name="Haridas S."/>
            <person name="Kuo A."/>
            <person name="Salamov A."/>
            <person name="Ahrendt S.R."/>
            <person name="Lipzen A."/>
            <person name="Sullivan W."/>
            <person name="Andreopoulos W.B."/>
            <person name="Clum A."/>
            <person name="Lindquist E."/>
            <person name="Daum C."/>
            <person name="Ramamoorthy G.K."/>
            <person name="Gryganskyi A."/>
            <person name="Culley D."/>
            <person name="Magnuson J.K."/>
            <person name="James T.Y."/>
            <person name="O'Malley M.A."/>
            <person name="Stajich J.E."/>
            <person name="Spatafora J.W."/>
            <person name="Visel A."/>
            <person name="Grigoriev I.V."/>
        </authorList>
    </citation>
    <scope>NUCLEOTIDE SEQUENCE [LARGE SCALE GENOMIC DNA]</scope>
    <source>
        <strain evidence="6 7">CBS 931.73</strain>
    </source>
</reference>
<dbReference type="Proteomes" id="UP000193498">
    <property type="component" value="Unassembled WGS sequence"/>
</dbReference>
<keyword evidence="7" id="KW-1185">Reference proteome</keyword>
<feature type="region of interest" description="Disordered" evidence="5">
    <location>
        <begin position="161"/>
        <end position="188"/>
    </location>
</feature>
<sequence length="689" mass="78493">MEQKPPRKNLAELRRLQKLRREQQNKPVNGQSSSHLKRSHTAGLRNVEQVHSQSLAPEPSRVSPHETPSVAAAFERAKGKQAEINPFASTEQQLDSSKLNPFTMFGKLLTDKNGQESTPQIVDIPIEGERRPTHSLPTRLAPIQVQRHVATKNFATLQEDIHESSHFKSSDESDGQESLSDNSDELSDVEGGVTYMKRNQDYMQSNHKYEINDDSKILKIPSNYKSLTSAVEPDSSQPVGPENNRSVLFNLLERQDSQLQQGNLSQDVDVDVDMKDSFDTAENPQSDDTNVMESIGSAVISQPKQGSQTPPFDWTLKARLVFTSTKSFQWCDSLVSAHQTEALDSFVKSQEPEHVNSQLKKHMHSWVYPTFENPKAYSDHLIKIMSKTSSLLAEEKESVAEFKSSIEEWKDAFRSLYYSLRNGVCTYFYYINDQFSVLFKSKNASDTGEFEAIMSKSTHGLRKVLQEEGIEFEVPLDRLSSDVLYRGDDDPIPDEERQEILRELEALEKQNPGSTFQKNTQFNWDNSYRSALYFSGHLNVHGLFDFLLNWKDSRLEYHVKRRPQLISPDPFLNAAVRSAKIVKNGKVHRIANDLPQGQESLQTSYKIELIGLFLPSSVHLLLELFKQTQDYSFEVSLATDNRTLGLNIPVQWSERPSTSDRWSRVLRESRIKVGSLKTIACTPESHFLY</sequence>
<dbReference type="STRING" id="1314790.A0A1Y1XYB6"/>
<evidence type="ECO:0000256" key="4">
    <source>
        <dbReference type="ARBA" id="ARBA00025806"/>
    </source>
</evidence>
<dbReference type="GO" id="GO:0033260">
    <property type="term" value="P:nuclear DNA replication"/>
    <property type="evidence" value="ECO:0007669"/>
    <property type="project" value="TreeGrafter"/>
</dbReference>
<comment type="subcellular location">
    <subcellularLocation>
        <location evidence="1">Nucleus</location>
    </subcellularLocation>
</comment>
<dbReference type="PRINTS" id="PR02064">
    <property type="entry name" value="DONSON"/>
</dbReference>
<comment type="caution">
    <text evidence="6">The sequence shown here is derived from an EMBL/GenBank/DDBJ whole genome shotgun (WGS) entry which is preliminary data.</text>
</comment>
<feature type="region of interest" description="Disordered" evidence="5">
    <location>
        <begin position="17"/>
        <end position="71"/>
    </location>
</feature>
<keyword evidence="2" id="KW-0217">Developmental protein</keyword>
<feature type="compositionally biased region" description="Basic and acidic residues" evidence="5">
    <location>
        <begin position="161"/>
        <end position="171"/>
    </location>
</feature>
<gene>
    <name evidence="6" type="ORF">K493DRAFT_317833</name>
</gene>
<proteinExistence type="inferred from homology"/>
<evidence type="ECO:0000256" key="1">
    <source>
        <dbReference type="ARBA" id="ARBA00004123"/>
    </source>
</evidence>